<dbReference type="Proteomes" id="UP000199399">
    <property type="component" value="Unassembled WGS sequence"/>
</dbReference>
<evidence type="ECO:0000313" key="2">
    <source>
        <dbReference type="EMBL" id="SDG02293.1"/>
    </source>
</evidence>
<feature type="transmembrane region" description="Helical" evidence="1">
    <location>
        <begin position="7"/>
        <end position="28"/>
    </location>
</feature>
<keyword evidence="1" id="KW-1133">Transmembrane helix</keyword>
<name>A0A1G7QUZ3_9RHOB</name>
<reference evidence="3" key="1">
    <citation type="submission" date="2016-10" db="EMBL/GenBank/DDBJ databases">
        <authorList>
            <person name="Varghese N."/>
            <person name="Submissions S."/>
        </authorList>
    </citation>
    <scope>NUCLEOTIDE SEQUENCE [LARGE SCALE GENOMIC DNA]</scope>
    <source>
        <strain evidence="3">DSM 16477</strain>
    </source>
</reference>
<dbReference type="NCBIfam" id="NF033773">
    <property type="entry name" value="tellur_TrgA"/>
    <property type="match status" value="1"/>
</dbReference>
<dbReference type="OrthoDB" id="7869508at2"/>
<accession>A0A1G7QUZ3</accession>
<evidence type="ECO:0000256" key="1">
    <source>
        <dbReference type="SAM" id="Phobius"/>
    </source>
</evidence>
<dbReference type="EMBL" id="FNBP01000004">
    <property type="protein sequence ID" value="SDG02293.1"/>
    <property type="molecule type" value="Genomic_DNA"/>
</dbReference>
<proteinExistence type="predicted"/>
<dbReference type="InterPro" id="IPR047784">
    <property type="entry name" value="TrgA"/>
</dbReference>
<feature type="transmembrane region" description="Helical" evidence="1">
    <location>
        <begin position="34"/>
        <end position="53"/>
    </location>
</feature>
<evidence type="ECO:0008006" key="4">
    <source>
        <dbReference type="Google" id="ProtNLM"/>
    </source>
</evidence>
<keyword evidence="1" id="KW-0472">Membrane</keyword>
<feature type="transmembrane region" description="Helical" evidence="1">
    <location>
        <begin position="105"/>
        <end position="138"/>
    </location>
</feature>
<organism evidence="2 3">
    <name type="scientific">Sulfitobacter delicatus</name>
    <dbReference type="NCBI Taxonomy" id="218672"/>
    <lineage>
        <taxon>Bacteria</taxon>
        <taxon>Pseudomonadati</taxon>
        <taxon>Pseudomonadota</taxon>
        <taxon>Alphaproteobacteria</taxon>
        <taxon>Rhodobacterales</taxon>
        <taxon>Roseobacteraceae</taxon>
        <taxon>Sulfitobacter</taxon>
    </lineage>
</organism>
<sequence length="147" mass="15734">MPSAARLMGAVCMAVLAFVLSGMVMPLMPESTDFGYFVPLNILLGLVIGWTVMGSRVGGDTTAASINNGMAGAFVLLLWGIGLQACYEMFRLAMRNRYDDPFEALVAVFQIAAEYGLMIATVPIAIAIVVGAVISGLLTEFAHRRWP</sequence>
<dbReference type="STRING" id="218672.SAMN04489759_104179"/>
<dbReference type="RefSeq" id="WP_093741577.1">
    <property type="nucleotide sequence ID" value="NZ_FNBP01000004.1"/>
</dbReference>
<feature type="transmembrane region" description="Helical" evidence="1">
    <location>
        <begin position="65"/>
        <end position="85"/>
    </location>
</feature>
<keyword evidence="1" id="KW-0812">Transmembrane</keyword>
<protein>
    <recommendedName>
        <fullName evidence="4">Tellurium resistance protein</fullName>
    </recommendedName>
</protein>
<dbReference type="AlphaFoldDB" id="A0A1G7QUZ3"/>
<evidence type="ECO:0000313" key="3">
    <source>
        <dbReference type="Proteomes" id="UP000199399"/>
    </source>
</evidence>
<gene>
    <name evidence="2" type="ORF">SAMN04489759_104179</name>
</gene>
<keyword evidence="3" id="KW-1185">Reference proteome</keyword>